<dbReference type="OrthoDB" id="9810759at2"/>
<evidence type="ECO:0000256" key="3">
    <source>
        <dbReference type="ARBA" id="ARBA00022449"/>
    </source>
</evidence>
<dbReference type="Pfam" id="PF02080">
    <property type="entry name" value="TrkA_C"/>
    <property type="match status" value="1"/>
</dbReference>
<keyword evidence="4" id="KW-1003">Cell membrane</keyword>
<keyword evidence="8" id="KW-0406">Ion transport</keyword>
<dbReference type="GO" id="GO:0015297">
    <property type="term" value="F:antiporter activity"/>
    <property type="evidence" value="ECO:0007669"/>
    <property type="project" value="UniProtKB-KW"/>
</dbReference>
<feature type="transmembrane region" description="Helical" evidence="10">
    <location>
        <begin position="275"/>
        <end position="293"/>
    </location>
</feature>
<protein>
    <submittedName>
        <fullName evidence="12">Sodium/hydrogen exchanger</fullName>
    </submittedName>
</protein>
<evidence type="ECO:0000256" key="1">
    <source>
        <dbReference type="ARBA" id="ARBA00004651"/>
    </source>
</evidence>
<dbReference type="GO" id="GO:0006813">
    <property type="term" value="P:potassium ion transport"/>
    <property type="evidence" value="ECO:0007669"/>
    <property type="project" value="UniProtKB-KW"/>
</dbReference>
<evidence type="ECO:0000256" key="7">
    <source>
        <dbReference type="ARBA" id="ARBA00022989"/>
    </source>
</evidence>
<dbReference type="InterPro" id="IPR006037">
    <property type="entry name" value="RCK_C"/>
</dbReference>
<feature type="transmembrane region" description="Helical" evidence="10">
    <location>
        <begin position="191"/>
        <end position="208"/>
    </location>
</feature>
<feature type="transmembrane region" description="Helical" evidence="10">
    <location>
        <begin position="91"/>
        <end position="111"/>
    </location>
</feature>
<dbReference type="GO" id="GO:1902600">
    <property type="term" value="P:proton transmembrane transport"/>
    <property type="evidence" value="ECO:0007669"/>
    <property type="project" value="InterPro"/>
</dbReference>
<keyword evidence="5" id="KW-0630">Potassium</keyword>
<feature type="transmembrane region" description="Helical" evidence="10">
    <location>
        <begin position="165"/>
        <end position="185"/>
    </location>
</feature>
<keyword evidence="9 10" id="KW-0472">Membrane</keyword>
<evidence type="ECO:0000313" key="12">
    <source>
        <dbReference type="EMBL" id="EID72388.1"/>
    </source>
</evidence>
<evidence type="ECO:0000256" key="8">
    <source>
        <dbReference type="ARBA" id="ARBA00023065"/>
    </source>
</evidence>
<dbReference type="GO" id="GO:0008324">
    <property type="term" value="F:monoatomic cation transmembrane transporter activity"/>
    <property type="evidence" value="ECO:0007669"/>
    <property type="project" value="InterPro"/>
</dbReference>
<dbReference type="Gene3D" id="3.30.70.1450">
    <property type="entry name" value="Regulator of K+ conductance, C-terminal domain"/>
    <property type="match status" value="1"/>
</dbReference>
<evidence type="ECO:0000256" key="5">
    <source>
        <dbReference type="ARBA" id="ARBA00022538"/>
    </source>
</evidence>
<dbReference type="InterPro" id="IPR036721">
    <property type="entry name" value="RCK_C_sf"/>
</dbReference>
<dbReference type="AlphaFoldDB" id="I0W7M2"/>
<dbReference type="PANTHER" id="PTHR32507">
    <property type="entry name" value="NA(+)/H(+) ANTIPORTER 1"/>
    <property type="match status" value="1"/>
</dbReference>
<dbReference type="PATRIC" id="fig|946077.3.peg.2589"/>
<dbReference type="PROSITE" id="PS51202">
    <property type="entry name" value="RCK_C"/>
    <property type="match status" value="1"/>
</dbReference>
<keyword evidence="6 10" id="KW-0812">Transmembrane</keyword>
<evidence type="ECO:0000256" key="10">
    <source>
        <dbReference type="SAM" id="Phobius"/>
    </source>
</evidence>
<gene>
    <name evidence="12" type="ORF">W5A_12811</name>
</gene>
<proteinExistence type="predicted"/>
<name>I0W7M2_9FLAO</name>
<feature type="transmembrane region" description="Helical" evidence="10">
    <location>
        <begin position="335"/>
        <end position="355"/>
    </location>
</feature>
<dbReference type="NCBIfam" id="NF003716">
    <property type="entry name" value="PRK05326.1-3"/>
    <property type="match status" value="1"/>
</dbReference>
<keyword evidence="13" id="KW-1185">Reference proteome</keyword>
<keyword evidence="5" id="KW-0633">Potassium transport</keyword>
<feature type="transmembrane region" description="Helical" evidence="10">
    <location>
        <begin position="299"/>
        <end position="323"/>
    </location>
</feature>
<evidence type="ECO:0000256" key="9">
    <source>
        <dbReference type="ARBA" id="ARBA00023136"/>
    </source>
</evidence>
<dbReference type="InterPro" id="IPR038770">
    <property type="entry name" value="Na+/solute_symporter_sf"/>
</dbReference>
<dbReference type="Proteomes" id="UP000005938">
    <property type="component" value="Unassembled WGS sequence"/>
</dbReference>
<organism evidence="12 13">
    <name type="scientific">Imtechella halotolerans K1</name>
    <dbReference type="NCBI Taxonomy" id="946077"/>
    <lineage>
        <taxon>Bacteria</taxon>
        <taxon>Pseudomonadati</taxon>
        <taxon>Bacteroidota</taxon>
        <taxon>Flavobacteriia</taxon>
        <taxon>Flavobacteriales</taxon>
        <taxon>Flavobacteriaceae</taxon>
        <taxon>Imtechella</taxon>
    </lineage>
</organism>
<dbReference type="PANTHER" id="PTHR32507:SF7">
    <property type="entry name" value="K(+)_H(+) ANTIPORTER NHAP2"/>
    <property type="match status" value="1"/>
</dbReference>
<dbReference type="SUPFAM" id="SSF116726">
    <property type="entry name" value="TrkA C-terminal domain-like"/>
    <property type="match status" value="1"/>
</dbReference>
<feature type="domain" description="RCK C-terminal" evidence="11">
    <location>
        <begin position="402"/>
        <end position="486"/>
    </location>
</feature>
<evidence type="ECO:0000256" key="2">
    <source>
        <dbReference type="ARBA" id="ARBA00022448"/>
    </source>
</evidence>
<feature type="transmembrane region" description="Helical" evidence="10">
    <location>
        <begin position="6"/>
        <end position="22"/>
    </location>
</feature>
<evidence type="ECO:0000259" key="11">
    <source>
        <dbReference type="PROSITE" id="PS51202"/>
    </source>
</evidence>
<feature type="transmembrane region" description="Helical" evidence="10">
    <location>
        <begin position="29"/>
        <end position="53"/>
    </location>
</feature>
<dbReference type="STRING" id="946077.W5A_12811"/>
<dbReference type="Gene3D" id="1.20.1530.20">
    <property type="match status" value="1"/>
</dbReference>
<dbReference type="eggNOG" id="COG3263">
    <property type="taxonomic scope" value="Bacteria"/>
</dbReference>
<keyword evidence="3" id="KW-0050">Antiport</keyword>
<dbReference type="NCBIfam" id="NF003715">
    <property type="entry name" value="PRK05326.1-2"/>
    <property type="match status" value="1"/>
</dbReference>
<evidence type="ECO:0000256" key="4">
    <source>
        <dbReference type="ARBA" id="ARBA00022475"/>
    </source>
</evidence>
<dbReference type="Pfam" id="PF00999">
    <property type="entry name" value="Na_H_Exchanger"/>
    <property type="match status" value="1"/>
</dbReference>
<evidence type="ECO:0000256" key="6">
    <source>
        <dbReference type="ARBA" id="ARBA00022692"/>
    </source>
</evidence>
<reference evidence="12 13" key="1">
    <citation type="journal article" date="2012" name="J. Bacteriol.">
        <title>Genome Sequence of the Halotolerant Bacterium Imtechella halotolerans K1T.</title>
        <authorList>
            <person name="Kumar S."/>
            <person name="Vikram S."/>
            <person name="Subramanian S."/>
            <person name="Raghava G.P."/>
            <person name="Pinnaka A.K."/>
        </authorList>
    </citation>
    <scope>NUCLEOTIDE SEQUENCE [LARGE SCALE GENOMIC DNA]</scope>
    <source>
        <strain evidence="12 13">K1</strain>
    </source>
</reference>
<dbReference type="RefSeq" id="WP_008241309.1">
    <property type="nucleotide sequence ID" value="NZ_AJJU01000037.1"/>
</dbReference>
<sequence length="491" mass="53516">MNLTIENILLVGSLLLFISIIAGKTSYRFGVPILVLFLAVGMLAGSEGIGGIYFNDPQIAQFIGIVSLNFILFSGGLDTSWNAIKPVLKQGIALSTLGVLITAVSLGIFVWQVTDFTLYEGLLLGAIVSSTDAAAVFSILRGKSLALKSNLRPTLELESGSNDPMAYVLTIAFLGLVVNPGVSLWSIVPLFFQQMVLGGLAGWGFGWLSKVIINRIRLDFDGLYPVLAVALMFITFSFTDFIGGNGFLAVYLCAVYLGNQDLIHKKTIIKMFDGLAWLMQIVLFLTLGLLVFPSEIVPVMGIGMMIAAFLIFIARPLSVFISLLPFKMKLRRRFYISWVGLRGAVPIVFATYPLLAGIDKAHMIFNIVFFISLTSVLLQGTTLSVLAKWLNVALPEKVKPKDPVDTFLSEHPKTAMEEIKIAPTALAVGQKIVNLKFPKRAIIAMIQRNGKYLTPNGNTIIEANDLLIVLSDDKSGIEEAYHSLGTPSEDQ</sequence>
<accession>I0W7M2</accession>
<dbReference type="GO" id="GO:0005886">
    <property type="term" value="C:plasma membrane"/>
    <property type="evidence" value="ECO:0007669"/>
    <property type="project" value="UniProtKB-SubCell"/>
</dbReference>
<evidence type="ECO:0000313" key="13">
    <source>
        <dbReference type="Proteomes" id="UP000005938"/>
    </source>
</evidence>
<keyword evidence="7 10" id="KW-1133">Transmembrane helix</keyword>
<keyword evidence="2" id="KW-0813">Transport</keyword>
<feature type="transmembrane region" description="Helical" evidence="10">
    <location>
        <begin position="244"/>
        <end position="263"/>
    </location>
</feature>
<feature type="transmembrane region" description="Helical" evidence="10">
    <location>
        <begin position="367"/>
        <end position="390"/>
    </location>
</feature>
<dbReference type="EMBL" id="AJJU01000037">
    <property type="protein sequence ID" value="EID72388.1"/>
    <property type="molecule type" value="Genomic_DNA"/>
</dbReference>
<dbReference type="InterPro" id="IPR006153">
    <property type="entry name" value="Cation/H_exchanger_TM"/>
</dbReference>
<feature type="transmembrane region" description="Helical" evidence="10">
    <location>
        <begin position="59"/>
        <end position="79"/>
    </location>
</feature>
<comment type="caution">
    <text evidence="12">The sequence shown here is derived from an EMBL/GenBank/DDBJ whole genome shotgun (WGS) entry which is preliminary data.</text>
</comment>
<comment type="subcellular location">
    <subcellularLocation>
        <location evidence="1">Cell membrane</location>
        <topology evidence="1">Multi-pass membrane protein</topology>
    </subcellularLocation>
</comment>